<organism evidence="1 2">
    <name type="scientific">Hypoxylon rubiginosum</name>
    <dbReference type="NCBI Taxonomy" id="110542"/>
    <lineage>
        <taxon>Eukaryota</taxon>
        <taxon>Fungi</taxon>
        <taxon>Dikarya</taxon>
        <taxon>Ascomycota</taxon>
        <taxon>Pezizomycotina</taxon>
        <taxon>Sordariomycetes</taxon>
        <taxon>Xylariomycetidae</taxon>
        <taxon>Xylariales</taxon>
        <taxon>Hypoxylaceae</taxon>
        <taxon>Hypoxylon</taxon>
    </lineage>
</organism>
<evidence type="ECO:0000313" key="2">
    <source>
        <dbReference type="Proteomes" id="UP001497680"/>
    </source>
</evidence>
<dbReference type="EMBL" id="MU394288">
    <property type="protein sequence ID" value="KAI6091099.1"/>
    <property type="molecule type" value="Genomic_DNA"/>
</dbReference>
<reference evidence="1 2" key="1">
    <citation type="journal article" date="2022" name="New Phytol.">
        <title>Ecological generalism drives hyperdiversity of secondary metabolite gene clusters in xylarialean endophytes.</title>
        <authorList>
            <person name="Franco M.E.E."/>
            <person name="Wisecaver J.H."/>
            <person name="Arnold A.E."/>
            <person name="Ju Y.M."/>
            <person name="Slot J.C."/>
            <person name="Ahrendt S."/>
            <person name="Moore L.P."/>
            <person name="Eastman K.E."/>
            <person name="Scott K."/>
            <person name="Konkel Z."/>
            <person name="Mondo S.J."/>
            <person name="Kuo A."/>
            <person name="Hayes R.D."/>
            <person name="Haridas S."/>
            <person name="Andreopoulos B."/>
            <person name="Riley R."/>
            <person name="LaButti K."/>
            <person name="Pangilinan J."/>
            <person name="Lipzen A."/>
            <person name="Amirebrahimi M."/>
            <person name="Yan J."/>
            <person name="Adam C."/>
            <person name="Keymanesh K."/>
            <person name="Ng V."/>
            <person name="Louie K."/>
            <person name="Northen T."/>
            <person name="Drula E."/>
            <person name="Henrissat B."/>
            <person name="Hsieh H.M."/>
            <person name="Youens-Clark K."/>
            <person name="Lutzoni F."/>
            <person name="Miadlikowska J."/>
            <person name="Eastwood D.C."/>
            <person name="Hamelin R.C."/>
            <person name="Grigoriev I.V."/>
            <person name="U'Ren J.M."/>
        </authorList>
    </citation>
    <scope>NUCLEOTIDE SEQUENCE [LARGE SCALE GENOMIC DNA]</scope>
    <source>
        <strain evidence="1 2">ER1909</strain>
    </source>
</reference>
<sequence>MHTGSYFFSIAALAALLVLGDPLTIDRCPFYHLSEITDGSEVNTHDLKFVAVCMSKGDHPEYKSSSLNFTECINNNQAKLTDADEEVPYPGPFSGSCIDCGITTTEPVGEGDSDWRVHLRCQCADKDQPKDMRFTEISLDGVIDVMDTGYISCGGRDDNVINGDPVSMPAHFLDAGMASTSSSTSTSPSTTTTGTSVSKASTVTITVTTNPEAPTKKCPAAKRVTITETETETHNAKAKTKTKTITETETETKTKKKHKKTKTETETTTQTVTAIQKITETALASVHVTLYTATVYMTPSPSLLISASLQTTVKAIFTTITVPVEPVAAAQVAAEPPIATAEPDIVIVNHGNPASALAADVPAAETTIFPAGTV</sequence>
<proteinExistence type="predicted"/>
<protein>
    <submittedName>
        <fullName evidence="1">Uncharacterized protein</fullName>
    </submittedName>
</protein>
<comment type="caution">
    <text evidence="1">The sequence shown here is derived from an EMBL/GenBank/DDBJ whole genome shotgun (WGS) entry which is preliminary data.</text>
</comment>
<keyword evidence="2" id="KW-1185">Reference proteome</keyword>
<dbReference type="Proteomes" id="UP001497680">
    <property type="component" value="Unassembled WGS sequence"/>
</dbReference>
<accession>A0ACC0DEG2</accession>
<name>A0ACC0DEG2_9PEZI</name>
<evidence type="ECO:0000313" key="1">
    <source>
        <dbReference type="EMBL" id="KAI6091099.1"/>
    </source>
</evidence>
<gene>
    <name evidence="1" type="ORF">F4821DRAFT_281654</name>
</gene>